<reference evidence="3" key="1">
    <citation type="journal article" date="2023" name="Mol. Phylogenet. Evol.">
        <title>Genome-scale phylogeny and comparative genomics of the fungal order Sordariales.</title>
        <authorList>
            <person name="Hensen N."/>
            <person name="Bonometti L."/>
            <person name="Westerberg I."/>
            <person name="Brannstrom I.O."/>
            <person name="Guillou S."/>
            <person name="Cros-Aarteil S."/>
            <person name="Calhoun S."/>
            <person name="Haridas S."/>
            <person name="Kuo A."/>
            <person name="Mondo S."/>
            <person name="Pangilinan J."/>
            <person name="Riley R."/>
            <person name="LaButti K."/>
            <person name="Andreopoulos B."/>
            <person name="Lipzen A."/>
            <person name="Chen C."/>
            <person name="Yan M."/>
            <person name="Daum C."/>
            <person name="Ng V."/>
            <person name="Clum A."/>
            <person name="Steindorff A."/>
            <person name="Ohm R.A."/>
            <person name="Martin F."/>
            <person name="Silar P."/>
            <person name="Natvig D.O."/>
            <person name="Lalanne C."/>
            <person name="Gautier V."/>
            <person name="Ament-Velasquez S.L."/>
            <person name="Kruys A."/>
            <person name="Hutchinson M.I."/>
            <person name="Powell A.J."/>
            <person name="Barry K."/>
            <person name="Miller A.N."/>
            <person name="Grigoriev I.V."/>
            <person name="Debuchy R."/>
            <person name="Gladieux P."/>
            <person name="Hiltunen Thoren M."/>
            <person name="Johannesson H."/>
        </authorList>
    </citation>
    <scope>NUCLEOTIDE SEQUENCE</scope>
    <source>
        <strain evidence="3">CBS 123565</strain>
    </source>
</reference>
<evidence type="ECO:0000256" key="2">
    <source>
        <dbReference type="SAM" id="Phobius"/>
    </source>
</evidence>
<evidence type="ECO:0000256" key="1">
    <source>
        <dbReference type="SAM" id="MobiDB-lite"/>
    </source>
</evidence>
<protein>
    <submittedName>
        <fullName evidence="3">Uncharacterized protein</fullName>
    </submittedName>
</protein>
<keyword evidence="2" id="KW-1133">Transmembrane helix</keyword>
<evidence type="ECO:0000313" key="4">
    <source>
        <dbReference type="Proteomes" id="UP001304895"/>
    </source>
</evidence>
<sequence length="363" mass="37890">MTVAGSLTTAFYAPASCTARATQIYQVWSQDDSSYVQGPLYTSDSDCFPTGYDPAPTNYYSPGWCPYGYTTACSSLASVSTQTETAVICCPTQLSYTCGAPSSASGDQSQRPSLGCTTTWANAEAILGVTVVRDGKVDSTTVATETAGGITAYGIQVRFRSGDPTAAPRTDSSGTSFQTRTSSLTISAPPTPAVSAETARASGGGISTPAAIGIGIGSAVAALIVASLIGLFFFIHWRRKKRPLPAAPHTDAPPVPPKEWAGSPVPHRAVSVSPLYELPEEASPQRPSTTFSSKRDMAPSPGSAASLLFMRGKGRRESSVLAYNPVELDASEASLRDRASPASDFSGWTDRQGRGGTMPMPWA</sequence>
<accession>A0AAN6UHQ9</accession>
<name>A0AAN6UHQ9_9PEZI</name>
<dbReference type="AlphaFoldDB" id="A0AAN6UHQ9"/>
<dbReference type="EMBL" id="MU853414">
    <property type="protein sequence ID" value="KAK4133048.1"/>
    <property type="molecule type" value="Genomic_DNA"/>
</dbReference>
<evidence type="ECO:0000313" key="3">
    <source>
        <dbReference type="EMBL" id="KAK4133048.1"/>
    </source>
</evidence>
<organism evidence="3 4">
    <name type="scientific">Trichocladium antarcticum</name>
    <dbReference type="NCBI Taxonomy" id="1450529"/>
    <lineage>
        <taxon>Eukaryota</taxon>
        <taxon>Fungi</taxon>
        <taxon>Dikarya</taxon>
        <taxon>Ascomycota</taxon>
        <taxon>Pezizomycotina</taxon>
        <taxon>Sordariomycetes</taxon>
        <taxon>Sordariomycetidae</taxon>
        <taxon>Sordariales</taxon>
        <taxon>Chaetomiaceae</taxon>
        <taxon>Trichocladium</taxon>
    </lineage>
</organism>
<feature type="region of interest" description="Disordered" evidence="1">
    <location>
        <begin position="161"/>
        <end position="200"/>
    </location>
</feature>
<keyword evidence="4" id="KW-1185">Reference proteome</keyword>
<feature type="transmembrane region" description="Helical" evidence="2">
    <location>
        <begin position="210"/>
        <end position="235"/>
    </location>
</feature>
<reference evidence="3" key="2">
    <citation type="submission" date="2023-05" db="EMBL/GenBank/DDBJ databases">
        <authorList>
            <consortium name="Lawrence Berkeley National Laboratory"/>
            <person name="Steindorff A."/>
            <person name="Hensen N."/>
            <person name="Bonometti L."/>
            <person name="Westerberg I."/>
            <person name="Brannstrom I.O."/>
            <person name="Guillou S."/>
            <person name="Cros-Aarteil S."/>
            <person name="Calhoun S."/>
            <person name="Haridas S."/>
            <person name="Kuo A."/>
            <person name="Mondo S."/>
            <person name="Pangilinan J."/>
            <person name="Riley R."/>
            <person name="Labutti K."/>
            <person name="Andreopoulos B."/>
            <person name="Lipzen A."/>
            <person name="Chen C."/>
            <person name="Yanf M."/>
            <person name="Daum C."/>
            <person name="Ng V."/>
            <person name="Clum A."/>
            <person name="Ohm R."/>
            <person name="Martin F."/>
            <person name="Silar P."/>
            <person name="Natvig D."/>
            <person name="Lalanne C."/>
            <person name="Gautier V."/>
            <person name="Ament-Velasquez S.L."/>
            <person name="Kruys A."/>
            <person name="Hutchinson M.I."/>
            <person name="Powell A.J."/>
            <person name="Barry K."/>
            <person name="Miller A.N."/>
            <person name="Grigoriev I.V."/>
            <person name="Debuchy R."/>
            <person name="Gladieux P."/>
            <person name="Thoren M.H."/>
            <person name="Johannesson H."/>
        </authorList>
    </citation>
    <scope>NUCLEOTIDE SEQUENCE</scope>
    <source>
        <strain evidence="3">CBS 123565</strain>
    </source>
</reference>
<comment type="caution">
    <text evidence="3">The sequence shown here is derived from an EMBL/GenBank/DDBJ whole genome shotgun (WGS) entry which is preliminary data.</text>
</comment>
<feature type="region of interest" description="Disordered" evidence="1">
    <location>
        <begin position="331"/>
        <end position="363"/>
    </location>
</feature>
<proteinExistence type="predicted"/>
<gene>
    <name evidence="3" type="ORF">BT67DRAFT_69899</name>
</gene>
<keyword evidence="2" id="KW-0472">Membrane</keyword>
<keyword evidence="2" id="KW-0812">Transmembrane</keyword>
<feature type="compositionally biased region" description="Polar residues" evidence="1">
    <location>
        <begin position="170"/>
        <end position="188"/>
    </location>
</feature>
<dbReference type="Proteomes" id="UP001304895">
    <property type="component" value="Unassembled WGS sequence"/>
</dbReference>
<feature type="region of interest" description="Disordered" evidence="1">
    <location>
        <begin position="245"/>
        <end position="305"/>
    </location>
</feature>